<feature type="transmembrane region" description="Helical" evidence="1">
    <location>
        <begin position="34"/>
        <end position="52"/>
    </location>
</feature>
<keyword evidence="1" id="KW-0812">Transmembrane</keyword>
<proteinExistence type="predicted"/>
<sequence>MKKSCRYGLLLILISTLTASPVLSGLTFGFELKLICTGIMLVLLPLAVSELIKEKKASK</sequence>
<accession>A0A1M5JR21</accession>
<keyword evidence="1" id="KW-0472">Membrane</keyword>
<name>A0A1M5JR21_9BACT</name>
<keyword evidence="1" id="KW-1133">Transmembrane helix</keyword>
<organism evidence="2 3">
    <name type="scientific">Dysgonomonas macrotermitis</name>
    <dbReference type="NCBI Taxonomy" id="1346286"/>
    <lineage>
        <taxon>Bacteria</taxon>
        <taxon>Pseudomonadati</taxon>
        <taxon>Bacteroidota</taxon>
        <taxon>Bacteroidia</taxon>
        <taxon>Bacteroidales</taxon>
        <taxon>Dysgonomonadaceae</taxon>
        <taxon>Dysgonomonas</taxon>
    </lineage>
</organism>
<dbReference type="AlphaFoldDB" id="A0A1M5JR21"/>
<dbReference type="Proteomes" id="UP000184480">
    <property type="component" value="Unassembled WGS sequence"/>
</dbReference>
<evidence type="ECO:0000256" key="1">
    <source>
        <dbReference type="SAM" id="Phobius"/>
    </source>
</evidence>
<evidence type="ECO:0000313" key="2">
    <source>
        <dbReference type="EMBL" id="SHG42865.1"/>
    </source>
</evidence>
<reference evidence="3" key="1">
    <citation type="submission" date="2016-11" db="EMBL/GenBank/DDBJ databases">
        <authorList>
            <person name="Varghese N."/>
            <person name="Submissions S."/>
        </authorList>
    </citation>
    <scope>NUCLEOTIDE SEQUENCE [LARGE SCALE GENOMIC DNA]</scope>
    <source>
        <strain evidence="3">DSM 27370</strain>
    </source>
</reference>
<gene>
    <name evidence="2" type="ORF">SAMN05444362_12714</name>
</gene>
<evidence type="ECO:0000313" key="3">
    <source>
        <dbReference type="Proteomes" id="UP000184480"/>
    </source>
</evidence>
<protein>
    <submittedName>
        <fullName evidence="2">Uncharacterized protein</fullName>
    </submittedName>
</protein>
<keyword evidence="3" id="KW-1185">Reference proteome</keyword>
<dbReference type="EMBL" id="FQUC01000027">
    <property type="protein sequence ID" value="SHG42865.1"/>
    <property type="molecule type" value="Genomic_DNA"/>
</dbReference>
<dbReference type="RefSeq" id="WP_139262127.1">
    <property type="nucleotide sequence ID" value="NZ_BBXL01000043.1"/>
</dbReference>